<sequence length="164" mass="18423">MTMRTVEIRDPSTGEITDRCHGPGPDGACPRTGRHGVVPCAGRLIGPRGGDPRYWPVEVPRGCRQCRLTWNDQAAACLRAAERCRAEWETGLALEIAHVRERAALGDPRFRDMSIRQQRVTALWRWRLSGPAQGLRHAEQKERDRSRLYLALAEQQRAGSPPPP</sequence>
<accession>A0ABY8W7C9</accession>
<proteinExistence type="predicted"/>
<dbReference type="EMBL" id="CP126980">
    <property type="protein sequence ID" value="WIM92943.1"/>
    <property type="molecule type" value="Genomic_DNA"/>
</dbReference>
<gene>
    <name evidence="2" type="ORF">ACTOB_004903</name>
</gene>
<dbReference type="RefSeq" id="WP_284914150.1">
    <property type="nucleotide sequence ID" value="NZ_CP126980.1"/>
</dbReference>
<keyword evidence="3" id="KW-1185">Reference proteome</keyword>
<evidence type="ECO:0000313" key="3">
    <source>
        <dbReference type="Proteomes" id="UP001240150"/>
    </source>
</evidence>
<reference evidence="2 3" key="1">
    <citation type="submission" date="2023-06" db="EMBL/GenBank/DDBJ databases">
        <authorList>
            <person name="Yushchuk O."/>
            <person name="Binda E."/>
            <person name="Ruckert-Reed C."/>
            <person name="Fedorenko V."/>
            <person name="Kalinowski J."/>
            <person name="Marinelli F."/>
        </authorList>
    </citation>
    <scope>NUCLEOTIDE SEQUENCE [LARGE SCALE GENOMIC DNA]</scope>
    <source>
        <strain evidence="2 3">NRRL 3884</strain>
    </source>
</reference>
<protein>
    <submittedName>
        <fullName evidence="2">Uncharacterized protein</fullName>
    </submittedName>
</protein>
<dbReference type="Proteomes" id="UP001240150">
    <property type="component" value="Chromosome"/>
</dbReference>
<name>A0ABY8W7C9_9ACTN</name>
<evidence type="ECO:0000256" key="1">
    <source>
        <dbReference type="SAM" id="MobiDB-lite"/>
    </source>
</evidence>
<feature type="compositionally biased region" description="Basic and acidic residues" evidence="1">
    <location>
        <begin position="1"/>
        <end position="21"/>
    </location>
</feature>
<organism evidence="2 3">
    <name type="scientific">Actinoplanes oblitus</name>
    <dbReference type="NCBI Taxonomy" id="3040509"/>
    <lineage>
        <taxon>Bacteria</taxon>
        <taxon>Bacillati</taxon>
        <taxon>Actinomycetota</taxon>
        <taxon>Actinomycetes</taxon>
        <taxon>Micromonosporales</taxon>
        <taxon>Micromonosporaceae</taxon>
        <taxon>Actinoplanes</taxon>
    </lineage>
</organism>
<evidence type="ECO:0000313" key="2">
    <source>
        <dbReference type="EMBL" id="WIM92943.1"/>
    </source>
</evidence>
<feature type="region of interest" description="Disordered" evidence="1">
    <location>
        <begin position="1"/>
        <end position="26"/>
    </location>
</feature>